<reference evidence="2 3" key="1">
    <citation type="journal article" date="2018" name="Evol. Lett.">
        <title>Horizontal gene cluster transfer increased hallucinogenic mushroom diversity.</title>
        <authorList>
            <person name="Reynolds H.T."/>
            <person name="Vijayakumar V."/>
            <person name="Gluck-Thaler E."/>
            <person name="Korotkin H.B."/>
            <person name="Matheny P.B."/>
            <person name="Slot J.C."/>
        </authorList>
    </citation>
    <scope>NUCLEOTIDE SEQUENCE [LARGE SCALE GENOMIC DNA]</scope>
    <source>
        <strain evidence="2 3">2631</strain>
    </source>
</reference>
<evidence type="ECO:0000313" key="3">
    <source>
        <dbReference type="Proteomes" id="UP000283269"/>
    </source>
</evidence>
<dbReference type="Gene3D" id="3.40.50.360">
    <property type="match status" value="1"/>
</dbReference>
<organism evidence="2 3">
    <name type="scientific">Psilocybe cyanescens</name>
    <dbReference type="NCBI Taxonomy" id="93625"/>
    <lineage>
        <taxon>Eukaryota</taxon>
        <taxon>Fungi</taxon>
        <taxon>Dikarya</taxon>
        <taxon>Basidiomycota</taxon>
        <taxon>Agaricomycotina</taxon>
        <taxon>Agaricomycetes</taxon>
        <taxon>Agaricomycetidae</taxon>
        <taxon>Agaricales</taxon>
        <taxon>Agaricineae</taxon>
        <taxon>Strophariaceae</taxon>
        <taxon>Psilocybe</taxon>
    </lineage>
</organism>
<evidence type="ECO:0000313" key="2">
    <source>
        <dbReference type="EMBL" id="PPQ89203.1"/>
    </source>
</evidence>
<evidence type="ECO:0008006" key="4">
    <source>
        <dbReference type="Google" id="ProtNLM"/>
    </source>
</evidence>
<dbReference type="PANTHER" id="PTHR30546:SF23">
    <property type="entry name" value="FLAVOPROTEIN-LIKE PROTEIN YCP4-RELATED"/>
    <property type="match status" value="1"/>
</dbReference>
<dbReference type="PANTHER" id="PTHR30546">
    <property type="entry name" value="FLAVODOXIN-RELATED PROTEIN WRBA-RELATED"/>
    <property type="match status" value="1"/>
</dbReference>
<gene>
    <name evidence="2" type="ORF">CVT25_001272</name>
</gene>
<dbReference type="AlphaFoldDB" id="A0A409XEJ3"/>
<comment type="similarity">
    <text evidence="1">Belongs to the WrbA family.</text>
</comment>
<dbReference type="GO" id="GO:0003955">
    <property type="term" value="F:NAD(P)H dehydrogenase (quinone) activity"/>
    <property type="evidence" value="ECO:0007669"/>
    <property type="project" value="TreeGrafter"/>
</dbReference>
<dbReference type="SUPFAM" id="SSF52218">
    <property type="entry name" value="Flavoproteins"/>
    <property type="match status" value="1"/>
</dbReference>
<accession>A0A409XEJ3</accession>
<dbReference type="InParanoid" id="A0A409XEJ3"/>
<name>A0A409XEJ3_PSICY</name>
<dbReference type="STRING" id="93625.A0A409XEJ3"/>
<evidence type="ECO:0000256" key="1">
    <source>
        <dbReference type="ARBA" id="ARBA00006961"/>
    </source>
</evidence>
<sequence>MSTTSYATGWPSTGTPAEILTKMSPLPYSDFPISTPQTLAEYDAFFFGIPTRYGNMPAQLKVFWVATRRILAQGRLIGKYPGVFGGTSGPAEDYCDHFLVDYGTPRHDLCSTGIWNWIWELGLPRRGSPWGAGTFSAADGSRCSSEQELKIAEIQGGTFMQLFLVSTECEQKE</sequence>
<dbReference type="OrthoDB" id="504689at2759"/>
<comment type="caution">
    <text evidence="2">The sequence shown here is derived from an EMBL/GenBank/DDBJ whole genome shotgun (WGS) entry which is preliminary data.</text>
</comment>
<dbReference type="InterPro" id="IPR029039">
    <property type="entry name" value="Flavoprotein-like_sf"/>
</dbReference>
<dbReference type="Proteomes" id="UP000283269">
    <property type="component" value="Unassembled WGS sequence"/>
</dbReference>
<proteinExistence type="inferred from homology"/>
<dbReference type="GO" id="GO:0016020">
    <property type="term" value="C:membrane"/>
    <property type="evidence" value="ECO:0007669"/>
    <property type="project" value="TreeGrafter"/>
</dbReference>
<dbReference type="EMBL" id="NHYD01001921">
    <property type="protein sequence ID" value="PPQ89203.1"/>
    <property type="molecule type" value="Genomic_DNA"/>
</dbReference>
<protein>
    <recommendedName>
        <fullName evidence="4">Flavodoxin-like domain-containing protein</fullName>
    </recommendedName>
</protein>
<keyword evidence="3" id="KW-1185">Reference proteome</keyword>